<keyword evidence="7" id="KW-0653">Protein transport</keyword>
<evidence type="ECO:0000256" key="8">
    <source>
        <dbReference type="ARBA" id="ARBA00022989"/>
    </source>
</evidence>
<dbReference type="AlphaFoldDB" id="A0A369UPN2"/>
<dbReference type="Pfam" id="PF03544">
    <property type="entry name" value="TonB_C"/>
    <property type="match status" value="1"/>
</dbReference>
<dbReference type="NCBIfam" id="TIGR01352">
    <property type="entry name" value="tonB_Cterm"/>
    <property type="match status" value="1"/>
</dbReference>
<evidence type="ECO:0000256" key="4">
    <source>
        <dbReference type="ARBA" id="ARBA00022475"/>
    </source>
</evidence>
<evidence type="ECO:0000313" key="13">
    <source>
        <dbReference type="Proteomes" id="UP000253782"/>
    </source>
</evidence>
<dbReference type="GO" id="GO:0031992">
    <property type="term" value="F:energy transducer activity"/>
    <property type="evidence" value="ECO:0007669"/>
    <property type="project" value="TreeGrafter"/>
</dbReference>
<evidence type="ECO:0000313" key="12">
    <source>
        <dbReference type="EMBL" id="RDD82704.1"/>
    </source>
</evidence>
<name>A0A369UPN2_9GAMM</name>
<proteinExistence type="inferred from homology"/>
<dbReference type="GO" id="GO:0015031">
    <property type="term" value="P:protein transport"/>
    <property type="evidence" value="ECO:0007669"/>
    <property type="project" value="UniProtKB-KW"/>
</dbReference>
<evidence type="ECO:0000256" key="10">
    <source>
        <dbReference type="SAM" id="MobiDB-lite"/>
    </source>
</evidence>
<comment type="caution">
    <text evidence="12">The sequence shown here is derived from an EMBL/GenBank/DDBJ whole genome shotgun (WGS) entry which is preliminary data.</text>
</comment>
<evidence type="ECO:0000259" key="11">
    <source>
        <dbReference type="PROSITE" id="PS52015"/>
    </source>
</evidence>
<gene>
    <name evidence="12" type="ORF">DVJ77_05635</name>
</gene>
<keyword evidence="6" id="KW-0812">Transmembrane</keyword>
<evidence type="ECO:0000256" key="7">
    <source>
        <dbReference type="ARBA" id="ARBA00022927"/>
    </source>
</evidence>
<dbReference type="GO" id="GO:0098797">
    <property type="term" value="C:plasma membrane protein complex"/>
    <property type="evidence" value="ECO:0007669"/>
    <property type="project" value="TreeGrafter"/>
</dbReference>
<keyword evidence="4" id="KW-1003">Cell membrane</keyword>
<dbReference type="InterPro" id="IPR037682">
    <property type="entry name" value="TonB_C"/>
</dbReference>
<dbReference type="SUPFAM" id="SSF74653">
    <property type="entry name" value="TolA/TonB C-terminal domain"/>
    <property type="match status" value="1"/>
</dbReference>
<evidence type="ECO:0000256" key="1">
    <source>
        <dbReference type="ARBA" id="ARBA00004383"/>
    </source>
</evidence>
<comment type="subcellular location">
    <subcellularLocation>
        <location evidence="1">Cell inner membrane</location>
        <topology evidence="1">Single-pass membrane protein</topology>
        <orientation evidence="1">Periplasmic side</orientation>
    </subcellularLocation>
</comment>
<dbReference type="OrthoDB" id="9803361at2"/>
<feature type="compositionally biased region" description="Polar residues" evidence="10">
    <location>
        <begin position="81"/>
        <end position="96"/>
    </location>
</feature>
<dbReference type="PANTHER" id="PTHR33446:SF11">
    <property type="entry name" value="TONB3"/>
    <property type="match status" value="1"/>
</dbReference>
<dbReference type="GO" id="GO:0055085">
    <property type="term" value="P:transmembrane transport"/>
    <property type="evidence" value="ECO:0007669"/>
    <property type="project" value="InterPro"/>
</dbReference>
<protein>
    <submittedName>
        <fullName evidence="12">Energy transducer TonB</fullName>
    </submittedName>
</protein>
<feature type="domain" description="TonB C-terminal" evidence="11">
    <location>
        <begin position="190"/>
        <end position="286"/>
    </location>
</feature>
<dbReference type="RefSeq" id="WP_114844493.1">
    <property type="nucleotide sequence ID" value="NZ_JBHSPE010000001.1"/>
</dbReference>
<dbReference type="Gene3D" id="3.30.1150.10">
    <property type="match status" value="1"/>
</dbReference>
<dbReference type="Proteomes" id="UP000253782">
    <property type="component" value="Unassembled WGS sequence"/>
</dbReference>
<keyword evidence="3" id="KW-0813">Transport</keyword>
<comment type="similarity">
    <text evidence="2">Belongs to the TonB family.</text>
</comment>
<reference evidence="12 13" key="1">
    <citation type="submission" date="2018-07" db="EMBL/GenBank/DDBJ databases">
        <title>Dyella tabacisoli L4-6T, whole genome shotgun sequence.</title>
        <authorList>
            <person name="Zhou X.-K."/>
            <person name="Li W.-J."/>
            <person name="Duan Y.-Q."/>
        </authorList>
    </citation>
    <scope>NUCLEOTIDE SEQUENCE [LARGE SCALE GENOMIC DNA]</scope>
    <source>
        <strain evidence="12 13">L4-6</strain>
    </source>
</reference>
<dbReference type="InterPro" id="IPR051045">
    <property type="entry name" value="TonB-dependent_transducer"/>
</dbReference>
<evidence type="ECO:0000256" key="5">
    <source>
        <dbReference type="ARBA" id="ARBA00022519"/>
    </source>
</evidence>
<dbReference type="InterPro" id="IPR006260">
    <property type="entry name" value="TonB/TolA_C"/>
</dbReference>
<keyword evidence="13" id="KW-1185">Reference proteome</keyword>
<dbReference type="EMBL" id="QQAH01000004">
    <property type="protein sequence ID" value="RDD82704.1"/>
    <property type="molecule type" value="Genomic_DNA"/>
</dbReference>
<keyword evidence="8" id="KW-1133">Transmembrane helix</keyword>
<accession>A0A369UPN2</accession>
<evidence type="ECO:0000256" key="9">
    <source>
        <dbReference type="ARBA" id="ARBA00023136"/>
    </source>
</evidence>
<dbReference type="PANTHER" id="PTHR33446">
    <property type="entry name" value="PROTEIN TONB-RELATED"/>
    <property type="match status" value="1"/>
</dbReference>
<keyword evidence="5" id="KW-0997">Cell inner membrane</keyword>
<feature type="region of interest" description="Disordered" evidence="10">
    <location>
        <begin position="67"/>
        <end position="112"/>
    </location>
</feature>
<evidence type="ECO:0000256" key="6">
    <source>
        <dbReference type="ARBA" id="ARBA00022692"/>
    </source>
</evidence>
<keyword evidence="9" id="KW-0472">Membrane</keyword>
<evidence type="ECO:0000256" key="3">
    <source>
        <dbReference type="ARBA" id="ARBA00022448"/>
    </source>
</evidence>
<sequence>MNAPSRTTSADLIGATLLFSLLLHGVLVLGITFDYIKAKPSLPTLDVTLVDVANREVPAKADFLAQANNQGGGESDHAARPSQQFSGLLPTPSTGVAPQPTEASAPRPEQATDAKLLTTTGNSHYSVDTDTAKHEQLPQNLPEASEDVQRQQEMAQLAAELRDRNEAYAKRPKKKFISANTKEFAYAAYMRSWVDRVERTGNLNYPDEARRRELYGELVLTVGLNHDGSIKSIDVIKSSGHDLLDAAAQRIVRLAAPFPVLPSDKERVDELYITRTWQFLPGNVLRNR</sequence>
<organism evidence="12 13">
    <name type="scientific">Dyella tabacisoli</name>
    <dbReference type="NCBI Taxonomy" id="2282381"/>
    <lineage>
        <taxon>Bacteria</taxon>
        <taxon>Pseudomonadati</taxon>
        <taxon>Pseudomonadota</taxon>
        <taxon>Gammaproteobacteria</taxon>
        <taxon>Lysobacterales</taxon>
        <taxon>Rhodanobacteraceae</taxon>
        <taxon>Dyella</taxon>
    </lineage>
</organism>
<dbReference type="PROSITE" id="PS52015">
    <property type="entry name" value="TONB_CTD"/>
    <property type="match status" value="1"/>
</dbReference>
<evidence type="ECO:0000256" key="2">
    <source>
        <dbReference type="ARBA" id="ARBA00006555"/>
    </source>
</evidence>